<keyword evidence="3" id="KW-1185">Reference proteome</keyword>
<feature type="compositionally biased region" description="Polar residues" evidence="1">
    <location>
        <begin position="199"/>
        <end position="212"/>
    </location>
</feature>
<dbReference type="Pfam" id="PF17732">
    <property type="entry name" value="DUF5571"/>
    <property type="match status" value="2"/>
</dbReference>
<feature type="region of interest" description="Disordered" evidence="1">
    <location>
        <begin position="14"/>
        <end position="187"/>
    </location>
</feature>
<name>A0ABC9VSU0_GRUJA</name>
<dbReference type="EMBL" id="BAAFJT010000001">
    <property type="protein sequence ID" value="GAB0176504.1"/>
    <property type="molecule type" value="Genomic_DNA"/>
</dbReference>
<evidence type="ECO:0000256" key="1">
    <source>
        <dbReference type="SAM" id="MobiDB-lite"/>
    </source>
</evidence>
<feature type="region of interest" description="Disordered" evidence="1">
    <location>
        <begin position="199"/>
        <end position="219"/>
    </location>
</feature>
<feature type="compositionally biased region" description="Basic and acidic residues" evidence="1">
    <location>
        <begin position="107"/>
        <end position="132"/>
    </location>
</feature>
<gene>
    <name evidence="2" type="ORF">GRJ2_000115600</name>
</gene>
<sequence length="219" mass="24105">MNVMVFPADAPLQQGVQEGIPHPAHGQESLRNQKNILRPIHPPLTIHLNDEDDDEDDDEEEENGDGDTVPTTFKNAKGEGESSGTTVPAETIPRTDRGSFENGGTNRVERVKNYPGKEAKEKQWISEGESKSHNTGTGKGIHTPDPKAKPRRQQRGQSKDDEAASAIPPVRETGRDTYFSSSEPRRSAYVVYRTATVTQEPKCNGPTGMTNIENEEESN</sequence>
<evidence type="ECO:0000313" key="3">
    <source>
        <dbReference type="Proteomes" id="UP001623348"/>
    </source>
</evidence>
<organism evidence="2 3">
    <name type="scientific">Grus japonensis</name>
    <name type="common">Japanese crane</name>
    <name type="synonym">Red-crowned crane</name>
    <dbReference type="NCBI Taxonomy" id="30415"/>
    <lineage>
        <taxon>Eukaryota</taxon>
        <taxon>Metazoa</taxon>
        <taxon>Chordata</taxon>
        <taxon>Craniata</taxon>
        <taxon>Vertebrata</taxon>
        <taxon>Euteleostomi</taxon>
        <taxon>Archelosauria</taxon>
        <taxon>Archosauria</taxon>
        <taxon>Dinosauria</taxon>
        <taxon>Saurischia</taxon>
        <taxon>Theropoda</taxon>
        <taxon>Coelurosauria</taxon>
        <taxon>Aves</taxon>
        <taxon>Neognathae</taxon>
        <taxon>Neoaves</taxon>
        <taxon>Gruiformes</taxon>
        <taxon>Gruidae</taxon>
        <taxon>Grus</taxon>
    </lineage>
</organism>
<dbReference type="Proteomes" id="UP001623348">
    <property type="component" value="Unassembled WGS sequence"/>
</dbReference>
<feature type="compositionally biased region" description="Acidic residues" evidence="1">
    <location>
        <begin position="50"/>
        <end position="65"/>
    </location>
</feature>
<dbReference type="InterPro" id="IPR040943">
    <property type="entry name" value="DUF5571"/>
</dbReference>
<comment type="caution">
    <text evidence="2">The sequence shown here is derived from an EMBL/GenBank/DDBJ whole genome shotgun (WGS) entry which is preliminary data.</text>
</comment>
<reference evidence="2 3" key="1">
    <citation type="submission" date="2024-06" db="EMBL/GenBank/DDBJ databases">
        <title>The draft genome of Grus japonensis, version 3.</title>
        <authorList>
            <person name="Nabeshima K."/>
            <person name="Suzuki S."/>
            <person name="Onuma M."/>
        </authorList>
    </citation>
    <scope>NUCLEOTIDE SEQUENCE [LARGE SCALE GENOMIC DNA]</scope>
    <source>
        <strain evidence="2 3">451A</strain>
    </source>
</reference>
<proteinExistence type="predicted"/>
<evidence type="ECO:0000313" key="2">
    <source>
        <dbReference type="EMBL" id="GAB0176504.1"/>
    </source>
</evidence>
<protein>
    <submittedName>
        <fullName evidence="2">Uncharacterized protein</fullName>
    </submittedName>
</protein>
<accession>A0ABC9VSU0</accession>
<dbReference type="AlphaFoldDB" id="A0ABC9VSU0"/>